<accession>A0A075FP57</accession>
<reference evidence="1" key="1">
    <citation type="journal article" date="2014" name="Genome Biol. Evol.">
        <title>Pangenome evidence for extensive interdomain horizontal transfer affecting lineage core and shell genes in uncultured planktonic thaumarchaeota and euryarchaeota.</title>
        <authorList>
            <person name="Deschamps P."/>
            <person name="Zivanovic Y."/>
            <person name="Moreira D."/>
            <person name="Rodriguez-Valera F."/>
            <person name="Lopez-Garcia P."/>
        </authorList>
    </citation>
    <scope>NUCLEOTIDE SEQUENCE</scope>
</reference>
<name>A0A075FP57_9EURY</name>
<proteinExistence type="predicted"/>
<protein>
    <recommendedName>
        <fullName evidence="2">SprT-like domain-containing protein</fullName>
    </recommendedName>
</protein>
<evidence type="ECO:0008006" key="2">
    <source>
        <dbReference type="Google" id="ProtNLM"/>
    </source>
</evidence>
<dbReference type="AlphaFoldDB" id="A0A075FP57"/>
<sequence length="181" mass="20378">MANPGSNTEAGKAPKIPEGLLDELRENLDEDAAPFLRHLGKHLSMEWLPAGESRLGVTRFEHNPNELFRRRRLGVAPGPVTIGINPVLIEDEKMFLNTLVHELLHAAGLLEHGDNHQELVNRIAPPPKLSESPLLRRMRQEVLDSMPERQWICGNCGHSWERIRVTAPTRCPKCARPFASK</sequence>
<organism evidence="1">
    <name type="scientific">uncultured marine group II/III euryarchaeote AD1000_116_C08</name>
    <dbReference type="NCBI Taxonomy" id="1457720"/>
    <lineage>
        <taxon>Archaea</taxon>
        <taxon>Methanobacteriati</taxon>
        <taxon>Methanobacteriota</taxon>
        <taxon>environmental samples</taxon>
    </lineage>
</organism>
<dbReference type="EMBL" id="KF900334">
    <property type="protein sequence ID" value="AIE91316.1"/>
    <property type="molecule type" value="Genomic_DNA"/>
</dbReference>
<evidence type="ECO:0000313" key="1">
    <source>
        <dbReference type="EMBL" id="AIE91316.1"/>
    </source>
</evidence>